<dbReference type="EMBL" id="LWDD02000237">
    <property type="protein sequence ID" value="KAE8262453.1"/>
    <property type="molecule type" value="Genomic_DNA"/>
</dbReference>
<dbReference type="Proteomes" id="UP000077671">
    <property type="component" value="Unassembled WGS sequence"/>
</dbReference>
<dbReference type="AlphaFoldDB" id="A0A177UVJ2"/>
<protein>
    <submittedName>
        <fullName evidence="1">Uncharacterized protein</fullName>
    </submittedName>
</protein>
<gene>
    <name evidence="1" type="ORF">A4X03_0g2442</name>
</gene>
<name>A0A177UVJ2_9BASI</name>
<evidence type="ECO:0000313" key="1">
    <source>
        <dbReference type="EMBL" id="KAE8262453.1"/>
    </source>
</evidence>
<evidence type="ECO:0000313" key="2">
    <source>
        <dbReference type="Proteomes" id="UP000077671"/>
    </source>
</evidence>
<comment type="caution">
    <text evidence="1">The sequence shown here is derived from an EMBL/GenBank/DDBJ whole genome shotgun (WGS) entry which is preliminary data.</text>
</comment>
<sequence length="72" mass="8061">MKPFTALMLIAVLSVIGTVKSRDHTDIEALYYGCQQIADNCKDGKDADINDLAFDAFKRVLMVQMGVEEMYV</sequence>
<organism evidence="1 2">
    <name type="scientific">Tilletia caries</name>
    <name type="common">wheat bunt fungus</name>
    <dbReference type="NCBI Taxonomy" id="13290"/>
    <lineage>
        <taxon>Eukaryota</taxon>
        <taxon>Fungi</taxon>
        <taxon>Dikarya</taxon>
        <taxon>Basidiomycota</taxon>
        <taxon>Ustilaginomycotina</taxon>
        <taxon>Exobasidiomycetes</taxon>
        <taxon>Tilletiales</taxon>
        <taxon>Tilletiaceae</taxon>
        <taxon>Tilletia</taxon>
    </lineage>
</organism>
<reference evidence="1" key="1">
    <citation type="submission" date="2016-04" db="EMBL/GenBank/DDBJ databases">
        <authorList>
            <person name="Nguyen H.D."/>
            <person name="Kesanakurti P."/>
            <person name="Cullis J."/>
            <person name="Levesque C.A."/>
            <person name="Hambleton S."/>
        </authorList>
    </citation>
    <scope>NUCLEOTIDE SEQUENCE</scope>
    <source>
        <strain evidence="1">DAOMC 238032</strain>
    </source>
</reference>
<accession>A0A177UVJ2</accession>
<proteinExistence type="predicted"/>
<reference evidence="1" key="2">
    <citation type="journal article" date="2019" name="IMA Fungus">
        <title>Genome sequencing and comparison of five Tilletia species to identify candidate genes for the detection of regulated species infecting wheat.</title>
        <authorList>
            <person name="Nguyen H.D.T."/>
            <person name="Sultana T."/>
            <person name="Kesanakurti P."/>
            <person name="Hambleton S."/>
        </authorList>
    </citation>
    <scope>NUCLEOTIDE SEQUENCE</scope>
    <source>
        <strain evidence="1">DAOMC 238032</strain>
    </source>
</reference>